<keyword evidence="4" id="KW-0326">Glycosidase</keyword>
<gene>
    <name evidence="6" type="ORF">SAMN05421770_101645</name>
</gene>
<keyword evidence="7" id="KW-1185">Reference proteome</keyword>
<evidence type="ECO:0000313" key="7">
    <source>
        <dbReference type="Proteomes" id="UP000198356"/>
    </source>
</evidence>
<dbReference type="InterPro" id="IPR023296">
    <property type="entry name" value="Glyco_hydro_beta-prop_sf"/>
</dbReference>
<evidence type="ECO:0000259" key="5">
    <source>
        <dbReference type="Pfam" id="PF00251"/>
    </source>
</evidence>
<dbReference type="InterPro" id="IPR018053">
    <property type="entry name" value="Glyco_hydro_32_AS"/>
</dbReference>
<proteinExistence type="inferred from homology"/>
<dbReference type="PANTHER" id="PTHR43101:SF1">
    <property type="entry name" value="BETA-FRUCTOSIDASE"/>
    <property type="match status" value="1"/>
</dbReference>
<reference evidence="6 7" key="1">
    <citation type="submission" date="2017-06" db="EMBL/GenBank/DDBJ databases">
        <authorList>
            <person name="Kim H.J."/>
            <person name="Triplett B.A."/>
        </authorList>
    </citation>
    <scope>NUCLEOTIDE SEQUENCE [LARGE SCALE GENOMIC DNA]</scope>
    <source>
        <strain evidence="6 7">DSM 18704</strain>
    </source>
</reference>
<dbReference type="GO" id="GO:0004564">
    <property type="term" value="F:beta-fructofuranosidase activity"/>
    <property type="evidence" value="ECO:0007669"/>
    <property type="project" value="UniProtKB-EC"/>
</dbReference>
<dbReference type="InterPro" id="IPR013148">
    <property type="entry name" value="Glyco_hydro_32_N"/>
</dbReference>
<evidence type="ECO:0000256" key="3">
    <source>
        <dbReference type="ARBA" id="ARBA00022801"/>
    </source>
</evidence>
<dbReference type="InterPro" id="IPR006311">
    <property type="entry name" value="TAT_signal"/>
</dbReference>
<dbReference type="SMART" id="SM00640">
    <property type="entry name" value="Glyco_32"/>
    <property type="match status" value="1"/>
</dbReference>
<evidence type="ECO:0000256" key="2">
    <source>
        <dbReference type="ARBA" id="ARBA00012758"/>
    </source>
</evidence>
<evidence type="ECO:0000256" key="1">
    <source>
        <dbReference type="ARBA" id="ARBA00009902"/>
    </source>
</evidence>
<feature type="domain" description="Glycosyl hydrolase family 32 N-terminal" evidence="5">
    <location>
        <begin position="47"/>
        <end position="352"/>
    </location>
</feature>
<dbReference type="OrthoDB" id="9759709at2"/>
<protein>
    <recommendedName>
        <fullName evidence="2">beta-fructofuranosidase</fullName>
        <ecNumber evidence="2">3.2.1.26</ecNumber>
    </recommendedName>
</protein>
<dbReference type="SUPFAM" id="SSF75005">
    <property type="entry name" value="Arabinanase/levansucrase/invertase"/>
    <property type="match status" value="1"/>
</dbReference>
<accession>A0A239DUE9</accession>
<dbReference type="EMBL" id="FZOU01000001">
    <property type="protein sequence ID" value="SNS35869.1"/>
    <property type="molecule type" value="Genomic_DNA"/>
</dbReference>
<dbReference type="GO" id="GO:0005975">
    <property type="term" value="P:carbohydrate metabolic process"/>
    <property type="evidence" value="ECO:0007669"/>
    <property type="project" value="InterPro"/>
</dbReference>
<dbReference type="Gene3D" id="2.115.10.20">
    <property type="entry name" value="Glycosyl hydrolase domain, family 43"/>
    <property type="match status" value="1"/>
</dbReference>
<dbReference type="PANTHER" id="PTHR43101">
    <property type="entry name" value="BETA-FRUCTOSIDASE"/>
    <property type="match status" value="1"/>
</dbReference>
<dbReference type="EC" id="3.2.1.26" evidence="2"/>
<dbReference type="AlphaFoldDB" id="A0A239DUE9"/>
<dbReference type="Proteomes" id="UP000198356">
    <property type="component" value="Unassembled WGS sequence"/>
</dbReference>
<dbReference type="InterPro" id="IPR001362">
    <property type="entry name" value="Glyco_hydro_32"/>
</dbReference>
<dbReference type="Pfam" id="PF00251">
    <property type="entry name" value="Glyco_hydro_32N"/>
    <property type="match status" value="1"/>
</dbReference>
<name>A0A239DUE9_9BACT</name>
<dbReference type="CDD" id="cd08996">
    <property type="entry name" value="GH32_FFase"/>
    <property type="match status" value="1"/>
</dbReference>
<evidence type="ECO:0000313" key="6">
    <source>
        <dbReference type="EMBL" id="SNS35869.1"/>
    </source>
</evidence>
<sequence length="503" mass="55770">MSMRFSLTRRDFFATVTALALAPRAMLAETEPLEARLAADPMRPQFHLLPAKNWMNDPNGPIYFNGKYHMFFQYNPLAATWGDMSWYHAVSEDMLHWKHLPLAFTPTPGSADAFGCFSGSCIQVGKRVYAVYTGTKESSKELSTIKDGEDRIQESQCLAYSDDSQLIRWTKLPEPIVPLPPPGLKITGFRDPSVWKQGEWFYMTVGSGIALTGGCVLLYRSKDMKTWEYLHELTSGKWNGVKTANPCPDGEMWECPEFFALDGGHVLIYSTLDKVFWQSGRLDAATMTFEETKTGELDLGAFYAPKTQLDAVGRRILWGWIPEKRSEAAMRDAGWSGMMSLPRVLHLDADGTLRITSLPQAAVLRAATLPAQKTHAGVLKTLPEATGELLCTGLRGSPMQLTMTAGASEVLRVLYSPEKHAFLVAGREIALKPNDAPTVHGFVDGSVVELILGERIGYTKRFYYDEKIAPDVKILATGAAGIKLDAWRIAPISPNRLTAHART</sequence>
<comment type="similarity">
    <text evidence="1">Belongs to the glycosyl hydrolase 32 family.</text>
</comment>
<dbReference type="PROSITE" id="PS51318">
    <property type="entry name" value="TAT"/>
    <property type="match status" value="1"/>
</dbReference>
<keyword evidence="3" id="KW-0378">Hydrolase</keyword>
<organism evidence="6 7">
    <name type="scientific">Granulicella rosea</name>
    <dbReference type="NCBI Taxonomy" id="474952"/>
    <lineage>
        <taxon>Bacteria</taxon>
        <taxon>Pseudomonadati</taxon>
        <taxon>Acidobacteriota</taxon>
        <taxon>Terriglobia</taxon>
        <taxon>Terriglobales</taxon>
        <taxon>Acidobacteriaceae</taxon>
        <taxon>Granulicella</taxon>
    </lineage>
</organism>
<dbReference type="InterPro" id="IPR051214">
    <property type="entry name" value="GH32_Enzymes"/>
</dbReference>
<evidence type="ECO:0000256" key="4">
    <source>
        <dbReference type="ARBA" id="ARBA00023295"/>
    </source>
</evidence>
<dbReference type="PROSITE" id="PS00609">
    <property type="entry name" value="GLYCOSYL_HYDROL_F32"/>
    <property type="match status" value="1"/>
</dbReference>